<keyword evidence="12" id="KW-0472">Membrane</keyword>
<comment type="similarity">
    <text evidence="2 10">Belongs to the AAA ATPase family.</text>
</comment>
<keyword evidence="11" id="KW-0460">Magnesium</keyword>
<feature type="domain" description="AAA+ ATPase" evidence="13">
    <location>
        <begin position="126"/>
        <end position="273"/>
    </location>
</feature>
<keyword evidence="11" id="KW-0479">Metal-binding</keyword>
<keyword evidence="11" id="KW-0378">Hydrolase</keyword>
<evidence type="ECO:0000256" key="5">
    <source>
        <dbReference type="ARBA" id="ARBA00022490"/>
    </source>
</evidence>
<dbReference type="SMART" id="SM00382">
    <property type="entry name" value="AAA"/>
    <property type="match status" value="2"/>
</dbReference>
<keyword evidence="9 11" id="KW-0653">Protein transport</keyword>
<keyword evidence="6" id="KW-0677">Repeat</keyword>
<dbReference type="GO" id="GO:0016887">
    <property type="term" value="F:ATP hydrolysis activity"/>
    <property type="evidence" value="ECO:0007669"/>
    <property type="project" value="InterPro"/>
</dbReference>
<dbReference type="PANTHER" id="PTHR23078:SF3">
    <property type="entry name" value="VESICLE-FUSING ATPASE"/>
    <property type="match status" value="1"/>
</dbReference>
<dbReference type="GO" id="GO:0005795">
    <property type="term" value="C:Golgi stack"/>
    <property type="evidence" value="ECO:0007669"/>
    <property type="project" value="TreeGrafter"/>
</dbReference>
<evidence type="ECO:0000256" key="11">
    <source>
        <dbReference type="RuleBase" id="RU367045"/>
    </source>
</evidence>
<feature type="transmembrane region" description="Helical" evidence="12">
    <location>
        <begin position="441"/>
        <end position="463"/>
    </location>
</feature>
<dbReference type="Gene3D" id="3.40.50.300">
    <property type="entry name" value="P-loop containing nucleotide triphosphate hydrolases"/>
    <property type="match status" value="2"/>
</dbReference>
<keyword evidence="4 11" id="KW-0813">Transport</keyword>
<evidence type="ECO:0000313" key="14">
    <source>
        <dbReference type="Proteomes" id="UP000046393"/>
    </source>
</evidence>
<proteinExistence type="inferred from homology"/>
<evidence type="ECO:0000313" key="15">
    <source>
        <dbReference type="WBParaSite" id="SMUV_0000175301-mRNA-1"/>
    </source>
</evidence>
<keyword evidence="14" id="KW-1185">Reference proteome</keyword>
<evidence type="ECO:0000256" key="10">
    <source>
        <dbReference type="RuleBase" id="RU003651"/>
    </source>
</evidence>
<accession>A0A0N5AC77</accession>
<dbReference type="FunFam" id="3.40.50.300:FF:000166">
    <property type="entry name" value="vesicle-fusing ATPase isoform X1"/>
    <property type="match status" value="1"/>
</dbReference>
<dbReference type="GO" id="GO:0035494">
    <property type="term" value="P:SNARE complex disassembly"/>
    <property type="evidence" value="ECO:0007669"/>
    <property type="project" value="InterPro"/>
</dbReference>
<dbReference type="PROSITE" id="PS00674">
    <property type="entry name" value="AAA"/>
    <property type="match status" value="1"/>
</dbReference>
<dbReference type="InterPro" id="IPR039812">
    <property type="entry name" value="Vesicle-fus_ATPase"/>
</dbReference>
<dbReference type="InterPro" id="IPR003593">
    <property type="entry name" value="AAA+_ATPase"/>
</dbReference>
<keyword evidence="8 10" id="KW-0067">ATP-binding</keyword>
<dbReference type="Gene3D" id="3.10.330.10">
    <property type="match status" value="1"/>
</dbReference>
<evidence type="ECO:0000256" key="8">
    <source>
        <dbReference type="ARBA" id="ARBA00022840"/>
    </source>
</evidence>
<dbReference type="FunFam" id="1.10.8.60:FF:000026">
    <property type="entry name" value="vesicle-fusing ATPase isoform X1"/>
    <property type="match status" value="1"/>
</dbReference>
<sequence>MAREFSIQFAGHAFTKGQLLVFRYEDEKQKTHLFSLVVSSLEGIVVSVGQLLPNSVIIFERAEGSIINLIGKSKGKSSHQSIINSDWNFEDMGIGGLDEEFSGIFRRAFASRLFPPEVIEQLRVKHVRGILLYGPPGTGKTLMARQIGNMLSAREPKIVNGPEILDKYVGESESNIRKLFADAEEEWKRAGLNSALHIIIFDEIDAICKKRGSVVGSTSVHDTVVNQILSKMDGVGQLNNILVIAMTNRLDMIDEALLRPGRFEVQLEISLPNEEGRLQILKIHTSTLREYGKLKSDVDLADLAKRTKNFSGAEIEGLVRAALSTAMNRLIKVGKKVEADPDAFEKLMVTAEDFDYALENDVKPAFGRSDEKLEEFMSSGFVAWSPDVLEILDEGERLVRRARESNAEGLFTALIAGAPNTGKSCLAAMIAQKSEFPFVKVYISAFFVLLVYCIGFFLATFLYKVCSPASMIGFSETAKCLEINKCFNDAYKSPLSLVIIDDIEGLLDFSPIGPRYSNIVRQALAVLLTQKPPKNHKLVVLVTSSERAFLREVRLMPAFKTSFDVPALRTVEDLMTVINDSSTFSPEERKQIQISLSNSHPNYFIGIKQLLSLINICSGESNGSAEVSGSVSRADALIRHIEASVTD</sequence>
<dbReference type="Gene3D" id="1.10.8.60">
    <property type="match status" value="2"/>
</dbReference>
<dbReference type="CDD" id="cd19504">
    <property type="entry name" value="RecA-like_NSF-SEC18_r1-like"/>
    <property type="match status" value="1"/>
</dbReference>
<dbReference type="GO" id="GO:0046872">
    <property type="term" value="F:metal ion binding"/>
    <property type="evidence" value="ECO:0007669"/>
    <property type="project" value="UniProtKB-UniRule"/>
</dbReference>
<evidence type="ECO:0000256" key="3">
    <source>
        <dbReference type="ARBA" id="ARBA00011643"/>
    </source>
</evidence>
<keyword evidence="11" id="KW-0931">ER-Golgi transport</keyword>
<dbReference type="GO" id="GO:0006891">
    <property type="term" value="P:intra-Golgi vesicle-mediated transport"/>
    <property type="evidence" value="ECO:0007669"/>
    <property type="project" value="TreeGrafter"/>
</dbReference>
<evidence type="ECO:0000256" key="7">
    <source>
        <dbReference type="ARBA" id="ARBA00022741"/>
    </source>
</evidence>
<evidence type="ECO:0000256" key="4">
    <source>
        <dbReference type="ARBA" id="ARBA00022448"/>
    </source>
</evidence>
<feature type="domain" description="AAA+ ATPase" evidence="13">
    <location>
        <begin position="409"/>
        <end position="569"/>
    </location>
</feature>
<comment type="catalytic activity">
    <reaction evidence="11">
        <text>ATP + H2O = ADP + phosphate + H(+)</text>
        <dbReference type="Rhea" id="RHEA:13065"/>
        <dbReference type="ChEBI" id="CHEBI:15377"/>
        <dbReference type="ChEBI" id="CHEBI:15378"/>
        <dbReference type="ChEBI" id="CHEBI:30616"/>
        <dbReference type="ChEBI" id="CHEBI:43474"/>
        <dbReference type="ChEBI" id="CHEBI:456216"/>
        <dbReference type="EC" id="3.6.4.6"/>
    </reaction>
</comment>
<dbReference type="SUPFAM" id="SSF52540">
    <property type="entry name" value="P-loop containing nucleoside triphosphate hydrolases"/>
    <property type="match status" value="2"/>
</dbReference>
<dbReference type="EC" id="3.6.4.6" evidence="11"/>
<comment type="function">
    <text evidence="11">Required for vesicle-mediated transport. Catalyzes the fusion of transport vesicles within the Golgi cisternae. Is also required for transport from the endoplasmic reticulum to the Golgi stack. Seems to function as a fusion protein required for the delivery of cargo proteins to all compartments of the Golgi stack independent of vesicle origin.</text>
</comment>
<dbReference type="AlphaFoldDB" id="A0A0N5AC77"/>
<dbReference type="InterPro" id="IPR027417">
    <property type="entry name" value="P-loop_NTPase"/>
</dbReference>
<evidence type="ECO:0000256" key="6">
    <source>
        <dbReference type="ARBA" id="ARBA00022737"/>
    </source>
</evidence>
<evidence type="ECO:0000256" key="9">
    <source>
        <dbReference type="ARBA" id="ARBA00022927"/>
    </source>
</evidence>
<evidence type="ECO:0000259" key="13">
    <source>
        <dbReference type="SMART" id="SM00382"/>
    </source>
</evidence>
<dbReference type="Pfam" id="PF00004">
    <property type="entry name" value="AAA"/>
    <property type="match status" value="2"/>
</dbReference>
<comment type="subcellular location">
    <subcellularLocation>
        <location evidence="1 11">Cytoplasm</location>
    </subcellularLocation>
</comment>
<dbReference type="WBParaSite" id="SMUV_0000175301-mRNA-1">
    <property type="protein sequence ID" value="SMUV_0000175301-mRNA-1"/>
    <property type="gene ID" value="SMUV_0000175301"/>
</dbReference>
<evidence type="ECO:0000256" key="1">
    <source>
        <dbReference type="ARBA" id="ARBA00004496"/>
    </source>
</evidence>
<comment type="cofactor">
    <cofactor evidence="11">
        <name>Mg(2+)</name>
        <dbReference type="ChEBI" id="CHEBI:18420"/>
    </cofactor>
    <text evidence="11">Binds 1 Mg(2+) ion per subunit.</text>
</comment>
<dbReference type="InterPro" id="IPR029067">
    <property type="entry name" value="CDC48_domain_2-like_sf"/>
</dbReference>
<dbReference type="SUPFAM" id="SSF54585">
    <property type="entry name" value="Cdc48 domain 2-like"/>
    <property type="match status" value="1"/>
</dbReference>
<dbReference type="STRING" id="451379.A0A0N5AC77"/>
<dbReference type="Pfam" id="PF17862">
    <property type="entry name" value="AAA_lid_3"/>
    <property type="match status" value="1"/>
</dbReference>
<organism evidence="14 15">
    <name type="scientific">Syphacia muris</name>
    <dbReference type="NCBI Taxonomy" id="451379"/>
    <lineage>
        <taxon>Eukaryota</taxon>
        <taxon>Metazoa</taxon>
        <taxon>Ecdysozoa</taxon>
        <taxon>Nematoda</taxon>
        <taxon>Chromadorea</taxon>
        <taxon>Rhabditida</taxon>
        <taxon>Spirurina</taxon>
        <taxon>Oxyuridomorpha</taxon>
        <taxon>Oxyuroidea</taxon>
        <taxon>Oxyuridae</taxon>
        <taxon>Syphacia</taxon>
    </lineage>
</organism>
<keyword evidence="12" id="KW-1133">Transmembrane helix</keyword>
<dbReference type="GO" id="GO:0005524">
    <property type="term" value="F:ATP binding"/>
    <property type="evidence" value="ECO:0007669"/>
    <property type="project" value="UniProtKB-UniRule"/>
</dbReference>
<keyword evidence="7 10" id="KW-0547">Nucleotide-binding</keyword>
<evidence type="ECO:0000256" key="12">
    <source>
        <dbReference type="SAM" id="Phobius"/>
    </source>
</evidence>
<comment type="subunit">
    <text evidence="3">Homohexamer.</text>
</comment>
<dbReference type="Proteomes" id="UP000046393">
    <property type="component" value="Unplaced"/>
</dbReference>
<dbReference type="PANTHER" id="PTHR23078">
    <property type="entry name" value="VESICULAR-FUSION PROTEIN NSF"/>
    <property type="match status" value="1"/>
</dbReference>
<dbReference type="GO" id="GO:0043001">
    <property type="term" value="P:Golgi to plasma membrane protein transport"/>
    <property type="evidence" value="ECO:0007669"/>
    <property type="project" value="TreeGrafter"/>
</dbReference>
<dbReference type="InterPro" id="IPR003959">
    <property type="entry name" value="ATPase_AAA_core"/>
</dbReference>
<name>A0A0N5AC77_9BILA</name>
<dbReference type="FunFam" id="3.40.50.300:FF:000187">
    <property type="entry name" value="Vesicular-fusion ATPase SEC18"/>
    <property type="match status" value="1"/>
</dbReference>
<keyword evidence="5 11" id="KW-0963">Cytoplasm</keyword>
<dbReference type="InterPro" id="IPR041569">
    <property type="entry name" value="AAA_lid_3"/>
</dbReference>
<reference evidence="15" key="1">
    <citation type="submission" date="2017-02" db="UniProtKB">
        <authorList>
            <consortium name="WormBaseParasite"/>
        </authorList>
    </citation>
    <scope>IDENTIFICATION</scope>
</reference>
<evidence type="ECO:0000256" key="2">
    <source>
        <dbReference type="ARBA" id="ARBA00006914"/>
    </source>
</evidence>
<protein>
    <recommendedName>
        <fullName evidence="11">Vesicle-fusing ATPase</fullName>
        <ecNumber evidence="11">3.6.4.6</ecNumber>
    </recommendedName>
</protein>
<keyword evidence="12" id="KW-0812">Transmembrane</keyword>
<dbReference type="InterPro" id="IPR003960">
    <property type="entry name" value="ATPase_AAA_CS"/>
</dbReference>